<keyword evidence="1" id="KW-0472">Membrane</keyword>
<keyword evidence="1" id="KW-1133">Transmembrane helix</keyword>
<dbReference type="PANTHER" id="PTHR31726">
    <property type="entry name" value="PROTEIN ICE2"/>
    <property type="match status" value="1"/>
</dbReference>
<dbReference type="GO" id="GO:0000921">
    <property type="term" value="P:septin ring assembly"/>
    <property type="evidence" value="ECO:0007669"/>
    <property type="project" value="TreeGrafter"/>
</dbReference>
<reference evidence="2" key="1">
    <citation type="submission" date="2021-06" db="EMBL/GenBank/DDBJ databases">
        <authorList>
            <person name="Kallberg Y."/>
            <person name="Tangrot J."/>
            <person name="Rosling A."/>
        </authorList>
    </citation>
    <scope>NUCLEOTIDE SEQUENCE</scope>
    <source>
        <strain evidence="2">BR232B</strain>
    </source>
</reference>
<name>A0A9N8WKK6_9GLOM</name>
<dbReference type="GO" id="GO:0097038">
    <property type="term" value="C:perinuclear endoplasmic reticulum"/>
    <property type="evidence" value="ECO:0007669"/>
    <property type="project" value="TreeGrafter"/>
</dbReference>
<dbReference type="Pfam" id="PF08426">
    <property type="entry name" value="ICE2"/>
    <property type="match status" value="2"/>
</dbReference>
<accession>A0A9N8WKK6</accession>
<dbReference type="GO" id="GO:0048309">
    <property type="term" value="P:endoplasmic reticulum inheritance"/>
    <property type="evidence" value="ECO:0007669"/>
    <property type="project" value="TreeGrafter"/>
</dbReference>
<feature type="transmembrane region" description="Helical" evidence="1">
    <location>
        <begin position="244"/>
        <end position="266"/>
    </location>
</feature>
<dbReference type="GO" id="GO:0005789">
    <property type="term" value="C:endoplasmic reticulum membrane"/>
    <property type="evidence" value="ECO:0007669"/>
    <property type="project" value="TreeGrafter"/>
</dbReference>
<feature type="transmembrane region" description="Helical" evidence="1">
    <location>
        <begin position="32"/>
        <end position="52"/>
    </location>
</feature>
<keyword evidence="3" id="KW-1185">Reference proteome</keyword>
<keyword evidence="1" id="KW-0812">Transmembrane</keyword>
<evidence type="ECO:0000313" key="2">
    <source>
        <dbReference type="EMBL" id="CAG8489856.1"/>
    </source>
</evidence>
<feature type="transmembrane region" description="Helical" evidence="1">
    <location>
        <begin position="107"/>
        <end position="130"/>
    </location>
</feature>
<organism evidence="2 3">
    <name type="scientific">Paraglomus brasilianum</name>
    <dbReference type="NCBI Taxonomy" id="144538"/>
    <lineage>
        <taxon>Eukaryota</taxon>
        <taxon>Fungi</taxon>
        <taxon>Fungi incertae sedis</taxon>
        <taxon>Mucoromycota</taxon>
        <taxon>Glomeromycotina</taxon>
        <taxon>Glomeromycetes</taxon>
        <taxon>Paraglomerales</taxon>
        <taxon>Paraglomeraceae</taxon>
        <taxon>Paraglomus</taxon>
    </lineage>
</organism>
<feature type="transmembrane region" description="Helical" evidence="1">
    <location>
        <begin position="142"/>
        <end position="163"/>
    </location>
</feature>
<feature type="transmembrane region" description="Helical" evidence="1">
    <location>
        <begin position="6"/>
        <end position="25"/>
    </location>
</feature>
<gene>
    <name evidence="2" type="ORF">PBRASI_LOCUS2042</name>
</gene>
<dbReference type="OrthoDB" id="5577218at2759"/>
<feature type="transmembrane region" description="Helical" evidence="1">
    <location>
        <begin position="324"/>
        <end position="344"/>
    </location>
</feature>
<protein>
    <submittedName>
        <fullName evidence="2">11554_t:CDS:1</fullName>
    </submittedName>
</protein>
<proteinExistence type="predicted"/>
<comment type="caution">
    <text evidence="2">The sequence shown here is derived from an EMBL/GenBank/DDBJ whole genome shotgun (WGS) entry which is preliminary data.</text>
</comment>
<dbReference type="EMBL" id="CAJVPI010000149">
    <property type="protein sequence ID" value="CAG8489856.1"/>
    <property type="molecule type" value="Genomic_DNA"/>
</dbReference>
<evidence type="ECO:0000313" key="3">
    <source>
        <dbReference type="Proteomes" id="UP000789739"/>
    </source>
</evidence>
<dbReference type="GO" id="GO:0032541">
    <property type="term" value="C:cortical endoplasmic reticulum"/>
    <property type="evidence" value="ECO:0007669"/>
    <property type="project" value="TreeGrafter"/>
</dbReference>
<dbReference type="AlphaFoldDB" id="A0A9N8WKK6"/>
<sequence length="370" mass="42618">MIVFSIISQLSRLFFILLLPLAFQLGGRVTGLALSFAFIVYFGALSIARAIWWKENTLGWVIPQLLAMSQPILIPYFVYHSIRLTYASTQSSEEDVLLMMLKGYESILAYCAPVFILIEGLATSLVLEVGRKAVKKRDHLQLPLFIGSMLLYFASGLALTYVYNTNWPERCHHGYCTNVYCISMMSIDWQHARNKPSPTETIQSDSSLPLPLIIFRKLDFEHVVSLTVEYVQSVKFVSAIQRTLALEVFVALVYRMSVIISAAYFVSKFKQARLEAETGIRHKDDEEIGPRFLNLITSITTPTLIAVYTHLLLCHFGYLDGRNFIWRWFNIFCFLFIHTAEILYDDDDTWDFEREGLGKNYFDDYYEKAD</sequence>
<evidence type="ECO:0000256" key="1">
    <source>
        <dbReference type="SAM" id="Phobius"/>
    </source>
</evidence>
<dbReference type="InterPro" id="IPR013635">
    <property type="entry name" value="Ice2"/>
</dbReference>
<dbReference type="PANTHER" id="PTHR31726:SF2">
    <property type="entry name" value="PROTEIN ICE2"/>
    <property type="match status" value="1"/>
</dbReference>
<dbReference type="Proteomes" id="UP000789739">
    <property type="component" value="Unassembled WGS sequence"/>
</dbReference>
<feature type="transmembrane region" description="Helical" evidence="1">
    <location>
        <begin position="292"/>
        <end position="318"/>
    </location>
</feature>